<evidence type="ECO:0000256" key="1">
    <source>
        <dbReference type="ARBA" id="ARBA00023002"/>
    </source>
</evidence>
<dbReference type="PANTHER" id="PTHR30466">
    <property type="entry name" value="FLAVIN REDUCTASE"/>
    <property type="match status" value="1"/>
</dbReference>
<dbReference type="Pfam" id="PF01613">
    <property type="entry name" value="Flavin_Reduct"/>
    <property type="match status" value="1"/>
</dbReference>
<dbReference type="InterPro" id="IPR050268">
    <property type="entry name" value="NADH-dep_flavin_reductase"/>
</dbReference>
<accession>A0ABN2PXM4</accession>
<sequence>MGVGASHPENGTTEPGAEGGGAAAFREFMGTYYTGVTVVTSIDGDGRPHGLTCNSLTSVTLVPPTLLICLGHRSGTLTAVRDSGGFAVNLLHTGGLRTAELFASARADRFDHVGWLSSAGTGLPWLTEDACAIAECRVADTVSCGDHTVVFGRVTRVQAGWGNPLLYGMREFSGPADHGTGLHGGPAPGIPAPHPA</sequence>
<keyword evidence="5" id="KW-1185">Reference proteome</keyword>
<gene>
    <name evidence="4" type="ORF">GCM10009754_00060</name>
</gene>
<dbReference type="SUPFAM" id="SSF50475">
    <property type="entry name" value="FMN-binding split barrel"/>
    <property type="match status" value="1"/>
</dbReference>
<protein>
    <recommendedName>
        <fullName evidence="3">Flavin reductase like domain-containing protein</fullName>
    </recommendedName>
</protein>
<dbReference type="EMBL" id="BAAANN010000001">
    <property type="protein sequence ID" value="GAA1937032.1"/>
    <property type="molecule type" value="Genomic_DNA"/>
</dbReference>
<proteinExistence type="predicted"/>
<organism evidence="4 5">
    <name type="scientific">Amycolatopsis minnesotensis</name>
    <dbReference type="NCBI Taxonomy" id="337894"/>
    <lineage>
        <taxon>Bacteria</taxon>
        <taxon>Bacillati</taxon>
        <taxon>Actinomycetota</taxon>
        <taxon>Actinomycetes</taxon>
        <taxon>Pseudonocardiales</taxon>
        <taxon>Pseudonocardiaceae</taxon>
        <taxon>Amycolatopsis</taxon>
    </lineage>
</organism>
<dbReference type="Gene3D" id="2.30.110.10">
    <property type="entry name" value="Electron Transport, Fmn-binding Protein, Chain A"/>
    <property type="match status" value="1"/>
</dbReference>
<evidence type="ECO:0000313" key="5">
    <source>
        <dbReference type="Proteomes" id="UP001501116"/>
    </source>
</evidence>
<reference evidence="4 5" key="1">
    <citation type="journal article" date="2019" name="Int. J. Syst. Evol. Microbiol.">
        <title>The Global Catalogue of Microorganisms (GCM) 10K type strain sequencing project: providing services to taxonomists for standard genome sequencing and annotation.</title>
        <authorList>
            <consortium name="The Broad Institute Genomics Platform"/>
            <consortium name="The Broad Institute Genome Sequencing Center for Infectious Disease"/>
            <person name="Wu L."/>
            <person name="Ma J."/>
        </authorList>
    </citation>
    <scope>NUCLEOTIDE SEQUENCE [LARGE SCALE GENOMIC DNA]</scope>
    <source>
        <strain evidence="4 5">JCM 14545</strain>
    </source>
</reference>
<name>A0ABN2PXM4_9PSEU</name>
<dbReference type="Proteomes" id="UP001501116">
    <property type="component" value="Unassembled WGS sequence"/>
</dbReference>
<dbReference type="PANTHER" id="PTHR30466:SF1">
    <property type="entry name" value="FMN REDUCTASE (NADH) RUTF"/>
    <property type="match status" value="1"/>
</dbReference>
<feature type="region of interest" description="Disordered" evidence="2">
    <location>
        <begin position="177"/>
        <end position="196"/>
    </location>
</feature>
<evidence type="ECO:0000256" key="2">
    <source>
        <dbReference type="SAM" id="MobiDB-lite"/>
    </source>
</evidence>
<dbReference type="InterPro" id="IPR002563">
    <property type="entry name" value="Flavin_Rdtase-like_dom"/>
</dbReference>
<dbReference type="SMART" id="SM00903">
    <property type="entry name" value="Flavin_Reduct"/>
    <property type="match status" value="1"/>
</dbReference>
<evidence type="ECO:0000313" key="4">
    <source>
        <dbReference type="EMBL" id="GAA1937032.1"/>
    </source>
</evidence>
<dbReference type="InterPro" id="IPR012349">
    <property type="entry name" value="Split_barrel_FMN-bd"/>
</dbReference>
<keyword evidence="1" id="KW-0560">Oxidoreductase</keyword>
<comment type="caution">
    <text evidence="4">The sequence shown here is derived from an EMBL/GenBank/DDBJ whole genome shotgun (WGS) entry which is preliminary data.</text>
</comment>
<feature type="region of interest" description="Disordered" evidence="2">
    <location>
        <begin position="1"/>
        <end position="20"/>
    </location>
</feature>
<feature type="domain" description="Flavin reductase like" evidence="3">
    <location>
        <begin position="29"/>
        <end position="174"/>
    </location>
</feature>
<evidence type="ECO:0000259" key="3">
    <source>
        <dbReference type="SMART" id="SM00903"/>
    </source>
</evidence>